<keyword evidence="4 5" id="KW-0472">Membrane</keyword>
<name>A0A7W7YKL0_9BACT</name>
<evidence type="ECO:0000256" key="5">
    <source>
        <dbReference type="SAM" id="Phobius"/>
    </source>
</evidence>
<dbReference type="PANTHER" id="PTHR22777:SF30">
    <property type="entry name" value="UPF0053 PROTEIN YEGH"/>
    <property type="match status" value="1"/>
</dbReference>
<proteinExistence type="predicted"/>
<dbReference type="GO" id="GO:0050660">
    <property type="term" value="F:flavin adenine dinucleotide binding"/>
    <property type="evidence" value="ECO:0007669"/>
    <property type="project" value="InterPro"/>
</dbReference>
<dbReference type="InterPro" id="IPR036318">
    <property type="entry name" value="FAD-bd_PCMH-like_sf"/>
</dbReference>
<feature type="domain" description="CNNM transmembrane" evidence="7">
    <location>
        <begin position="1"/>
        <end position="187"/>
    </location>
</feature>
<keyword evidence="4 5" id="KW-1133">Transmembrane helix</keyword>
<dbReference type="Gene3D" id="3.30.465.10">
    <property type="match status" value="1"/>
</dbReference>
<dbReference type="PROSITE" id="PS51846">
    <property type="entry name" value="CNNM"/>
    <property type="match status" value="1"/>
</dbReference>
<dbReference type="InterPro" id="IPR000644">
    <property type="entry name" value="CBS_dom"/>
</dbReference>
<evidence type="ECO:0000256" key="3">
    <source>
        <dbReference type="PROSITE-ProRule" id="PRU00703"/>
    </source>
</evidence>
<dbReference type="InterPro" id="IPR046342">
    <property type="entry name" value="CBS_dom_sf"/>
</dbReference>
<dbReference type="SUPFAM" id="SSF56176">
    <property type="entry name" value="FAD-binding/transporter-associated domain-like"/>
    <property type="match status" value="1"/>
</dbReference>
<reference evidence="8 9" key="1">
    <citation type="submission" date="2020-08" db="EMBL/GenBank/DDBJ databases">
        <title>Genomic Encyclopedia of Type Strains, Phase IV (KMG-IV): sequencing the most valuable type-strain genomes for metagenomic binning, comparative biology and taxonomic classification.</title>
        <authorList>
            <person name="Goeker M."/>
        </authorList>
    </citation>
    <scope>NUCLEOTIDE SEQUENCE [LARGE SCALE GENOMIC DNA]</scope>
    <source>
        <strain evidence="8 9">DSM 12251</strain>
    </source>
</reference>
<feature type="transmembrane region" description="Helical" evidence="5">
    <location>
        <begin position="92"/>
        <end position="113"/>
    </location>
</feature>
<evidence type="ECO:0000256" key="2">
    <source>
        <dbReference type="ARBA" id="ARBA00023122"/>
    </source>
</evidence>
<dbReference type="PROSITE" id="PS51371">
    <property type="entry name" value="CBS"/>
    <property type="match status" value="1"/>
</dbReference>
<dbReference type="InterPro" id="IPR005170">
    <property type="entry name" value="Transptr-assoc_dom"/>
</dbReference>
<dbReference type="InterPro" id="IPR002550">
    <property type="entry name" value="CNNM"/>
</dbReference>
<keyword evidence="2 3" id="KW-0129">CBS domain</keyword>
<dbReference type="Pfam" id="PF01595">
    <property type="entry name" value="CNNM"/>
    <property type="match status" value="1"/>
</dbReference>
<organism evidence="8 9">
    <name type="scientific">Prosthecobacter dejongeii</name>
    <dbReference type="NCBI Taxonomy" id="48465"/>
    <lineage>
        <taxon>Bacteria</taxon>
        <taxon>Pseudomonadati</taxon>
        <taxon>Verrucomicrobiota</taxon>
        <taxon>Verrucomicrobiia</taxon>
        <taxon>Verrucomicrobiales</taxon>
        <taxon>Verrucomicrobiaceae</taxon>
        <taxon>Prosthecobacter</taxon>
    </lineage>
</organism>
<keyword evidence="4 5" id="KW-0812">Transmembrane</keyword>
<dbReference type="InterPro" id="IPR016169">
    <property type="entry name" value="FAD-bd_PCMH_sub2"/>
</dbReference>
<dbReference type="Pfam" id="PF03471">
    <property type="entry name" value="CorC_HlyC"/>
    <property type="match status" value="1"/>
</dbReference>
<dbReference type="SMART" id="SM01091">
    <property type="entry name" value="CorC_HlyC"/>
    <property type="match status" value="1"/>
</dbReference>
<sequence length="420" mass="46038">MPVLPVISYLALLLLLAVISATETAIHMARDLDTQAGMAREGVARKLRRITANPFAQLHRTLLLSATLNLALAALGLHLVSGPMMTLGWNPWLAASFLFVGTVLVGDVVPKFLAARSPSAVLLGSLRLLNPLRSILDPISSFADRSTDALIRRFIPQKVKPRLPITRDEFETLVEMREEQGQIDPAEAAMIREALEIEGLTVRDCMVPRVDLTLMSAFDKPEKTTATLEQSAGRHVVVYGETPDVVEGVIDTLAWRLAGRPAWANMLRPVQFVPETMPVLDALHQHLQSTIQPLLIVDEYGGLEGMVSQDEIADWLLYEAAPWQGEGAEIRDLGNGRYLLEGGTRLDDVTAALPITLPDADGLDTIGGLVFNLLGHLPKPGERVQLEDADLKVRRVVRARVQQVELRLKKPLAEDSAPSK</sequence>
<keyword evidence="1" id="KW-0677">Repeat</keyword>
<evidence type="ECO:0000259" key="6">
    <source>
        <dbReference type="PROSITE" id="PS51371"/>
    </source>
</evidence>
<dbReference type="Pfam" id="PF00571">
    <property type="entry name" value="CBS"/>
    <property type="match status" value="1"/>
</dbReference>
<dbReference type="GO" id="GO:0005886">
    <property type="term" value="C:plasma membrane"/>
    <property type="evidence" value="ECO:0007669"/>
    <property type="project" value="TreeGrafter"/>
</dbReference>
<gene>
    <name evidence="8" type="ORF">HNQ64_002201</name>
</gene>
<dbReference type="EMBL" id="JACHIF010000004">
    <property type="protein sequence ID" value="MBB5037943.1"/>
    <property type="molecule type" value="Genomic_DNA"/>
</dbReference>
<feature type="domain" description="CBS" evidence="6">
    <location>
        <begin position="266"/>
        <end position="322"/>
    </location>
</feature>
<dbReference type="PANTHER" id="PTHR22777">
    <property type="entry name" value="HEMOLYSIN-RELATED"/>
    <property type="match status" value="1"/>
</dbReference>
<accession>A0A7W7YKL0</accession>
<dbReference type="Proteomes" id="UP000534294">
    <property type="component" value="Unassembled WGS sequence"/>
</dbReference>
<evidence type="ECO:0000313" key="8">
    <source>
        <dbReference type="EMBL" id="MBB5037943.1"/>
    </source>
</evidence>
<comment type="caution">
    <text evidence="8">The sequence shown here is derived from an EMBL/GenBank/DDBJ whole genome shotgun (WGS) entry which is preliminary data.</text>
</comment>
<dbReference type="AlphaFoldDB" id="A0A7W7YKL0"/>
<dbReference type="SUPFAM" id="SSF54631">
    <property type="entry name" value="CBS-domain pair"/>
    <property type="match status" value="1"/>
</dbReference>
<dbReference type="Gene3D" id="3.10.580.10">
    <property type="entry name" value="CBS-domain"/>
    <property type="match status" value="1"/>
</dbReference>
<dbReference type="Gene3D" id="3.90.1280.20">
    <property type="match status" value="1"/>
</dbReference>
<keyword evidence="9" id="KW-1185">Reference proteome</keyword>
<evidence type="ECO:0000259" key="7">
    <source>
        <dbReference type="PROSITE" id="PS51846"/>
    </source>
</evidence>
<evidence type="ECO:0000313" key="9">
    <source>
        <dbReference type="Proteomes" id="UP000534294"/>
    </source>
</evidence>
<evidence type="ECO:0000256" key="4">
    <source>
        <dbReference type="PROSITE-ProRule" id="PRU01193"/>
    </source>
</evidence>
<evidence type="ECO:0000256" key="1">
    <source>
        <dbReference type="ARBA" id="ARBA00022737"/>
    </source>
</evidence>
<feature type="transmembrane region" description="Helical" evidence="5">
    <location>
        <begin position="62"/>
        <end position="80"/>
    </location>
</feature>
<protein>
    <submittedName>
        <fullName evidence="8">CBS domain containing-hemolysin-like protein</fullName>
    </submittedName>
</protein>
<dbReference type="RefSeq" id="WP_184208309.1">
    <property type="nucleotide sequence ID" value="NZ_JACHIF010000004.1"/>
</dbReference>